<keyword evidence="3" id="KW-1185">Reference proteome</keyword>
<name>A0A1Z4LV48_9CYAN</name>
<proteinExistence type="predicted"/>
<keyword evidence="1" id="KW-0472">Membrane</keyword>
<organism evidence="2 3">
    <name type="scientific">Calothrix parasitica NIES-267</name>
    <dbReference type="NCBI Taxonomy" id="1973488"/>
    <lineage>
        <taxon>Bacteria</taxon>
        <taxon>Bacillati</taxon>
        <taxon>Cyanobacteriota</taxon>
        <taxon>Cyanophyceae</taxon>
        <taxon>Nostocales</taxon>
        <taxon>Calotrichaceae</taxon>
        <taxon>Calothrix</taxon>
    </lineage>
</organism>
<dbReference type="Proteomes" id="UP000218418">
    <property type="component" value="Chromosome"/>
</dbReference>
<evidence type="ECO:0000256" key="1">
    <source>
        <dbReference type="SAM" id="Phobius"/>
    </source>
</evidence>
<sequence length="168" mass="18299">MLIFIANLYILGFYRMLNMLIPVGSNKLITRFQTIYCTLGGKIMALSQTTDMGKTYSLLIIKSFLIWTFTLAVCLLVVGFPLVVLMATVGCLLSIVLQSVMPASAVLVVAGGLIMFNVLAVVVAAGVLTLRGVHPTEMKWLSWLHGEEEHLNATVYAACPLTCEVESL</sequence>
<dbReference type="EMBL" id="AP018227">
    <property type="protein sequence ID" value="BAY85041.1"/>
    <property type="molecule type" value="Genomic_DNA"/>
</dbReference>
<reference evidence="2 3" key="1">
    <citation type="submission" date="2017-06" db="EMBL/GenBank/DDBJ databases">
        <title>Genome sequencing of cyanobaciteial culture collection at National Institute for Environmental Studies (NIES).</title>
        <authorList>
            <person name="Hirose Y."/>
            <person name="Shimura Y."/>
            <person name="Fujisawa T."/>
            <person name="Nakamura Y."/>
            <person name="Kawachi M."/>
        </authorList>
    </citation>
    <scope>NUCLEOTIDE SEQUENCE [LARGE SCALE GENOMIC DNA]</scope>
    <source>
        <strain evidence="2 3">NIES-267</strain>
    </source>
</reference>
<evidence type="ECO:0000313" key="2">
    <source>
        <dbReference type="EMBL" id="BAY85041.1"/>
    </source>
</evidence>
<accession>A0A1Z4LV48</accession>
<keyword evidence="1" id="KW-0812">Transmembrane</keyword>
<evidence type="ECO:0000313" key="3">
    <source>
        <dbReference type="Proteomes" id="UP000218418"/>
    </source>
</evidence>
<keyword evidence="1" id="KW-1133">Transmembrane helix</keyword>
<protein>
    <submittedName>
        <fullName evidence="2">Uncharacterized protein</fullName>
    </submittedName>
</protein>
<feature type="transmembrane region" description="Helical" evidence="1">
    <location>
        <begin position="64"/>
        <end position="97"/>
    </location>
</feature>
<dbReference type="AlphaFoldDB" id="A0A1Z4LV48"/>
<feature type="transmembrane region" description="Helical" evidence="1">
    <location>
        <begin position="103"/>
        <end position="130"/>
    </location>
</feature>
<gene>
    <name evidence="2" type="ORF">NIES267_45390</name>
</gene>